<feature type="non-terminal residue" evidence="1">
    <location>
        <position position="76"/>
    </location>
</feature>
<comment type="caution">
    <text evidence="1">The sequence shown here is derived from an EMBL/GenBank/DDBJ whole genome shotgun (WGS) entry which is preliminary data.</text>
</comment>
<dbReference type="EMBL" id="BARS01036869">
    <property type="protein sequence ID" value="GAG19864.1"/>
    <property type="molecule type" value="Genomic_DNA"/>
</dbReference>
<dbReference type="AlphaFoldDB" id="X0VN95"/>
<proteinExistence type="predicted"/>
<organism evidence="1">
    <name type="scientific">marine sediment metagenome</name>
    <dbReference type="NCBI Taxonomy" id="412755"/>
    <lineage>
        <taxon>unclassified sequences</taxon>
        <taxon>metagenomes</taxon>
        <taxon>ecological metagenomes</taxon>
    </lineage>
</organism>
<sequence length="76" mass="8003">MRHGVVILAVSSFLFVLCAVPVHPAGEHGPYADWIPSGTLDVGDESSEAAFSYTAEPESQALTVTHVYGDGEKVAD</sequence>
<evidence type="ECO:0000313" key="1">
    <source>
        <dbReference type="EMBL" id="GAG19864.1"/>
    </source>
</evidence>
<name>X0VN95_9ZZZZ</name>
<reference evidence="1" key="1">
    <citation type="journal article" date="2014" name="Front. Microbiol.">
        <title>High frequency of phylogenetically diverse reductive dehalogenase-homologous genes in deep subseafloor sedimentary metagenomes.</title>
        <authorList>
            <person name="Kawai M."/>
            <person name="Futagami T."/>
            <person name="Toyoda A."/>
            <person name="Takaki Y."/>
            <person name="Nishi S."/>
            <person name="Hori S."/>
            <person name="Arai W."/>
            <person name="Tsubouchi T."/>
            <person name="Morono Y."/>
            <person name="Uchiyama I."/>
            <person name="Ito T."/>
            <person name="Fujiyama A."/>
            <person name="Inagaki F."/>
            <person name="Takami H."/>
        </authorList>
    </citation>
    <scope>NUCLEOTIDE SEQUENCE</scope>
    <source>
        <strain evidence="1">Expedition CK06-06</strain>
    </source>
</reference>
<gene>
    <name evidence="1" type="ORF">S01H1_56611</name>
</gene>
<accession>X0VN95</accession>
<protein>
    <submittedName>
        <fullName evidence="1">Uncharacterized protein</fullName>
    </submittedName>
</protein>